<dbReference type="GO" id="GO:0005829">
    <property type="term" value="C:cytosol"/>
    <property type="evidence" value="ECO:0007669"/>
    <property type="project" value="UniProtKB-SubCell"/>
</dbReference>
<dbReference type="EMBL" id="QKKF02002184">
    <property type="protein sequence ID" value="RZF48501.1"/>
    <property type="molecule type" value="Genomic_DNA"/>
</dbReference>
<proteinExistence type="predicted"/>
<evidence type="ECO:0000256" key="6">
    <source>
        <dbReference type="ARBA" id="ARBA00023128"/>
    </source>
</evidence>
<dbReference type="InterPro" id="IPR000225">
    <property type="entry name" value="Armadillo"/>
</dbReference>
<dbReference type="GO" id="GO:0005783">
    <property type="term" value="C:endoplasmic reticulum"/>
    <property type="evidence" value="ECO:0007669"/>
    <property type="project" value="UniProtKB-SubCell"/>
</dbReference>
<name>A0A482XUN3_LAOST</name>
<evidence type="ECO:0008006" key="9">
    <source>
        <dbReference type="Google" id="ProtNLM"/>
    </source>
</evidence>
<comment type="caution">
    <text evidence="7">The sequence shown here is derived from an EMBL/GenBank/DDBJ whole genome shotgun (WGS) entry which is preliminary data.</text>
</comment>
<evidence type="ECO:0000256" key="1">
    <source>
        <dbReference type="ARBA" id="ARBA00004173"/>
    </source>
</evidence>
<keyword evidence="8" id="KW-1185">Reference proteome</keyword>
<dbReference type="InterPro" id="IPR040144">
    <property type="entry name" value="RAP1GDS1"/>
</dbReference>
<dbReference type="FunCoup" id="A0A482XUN3">
    <property type="interactions" value="1983"/>
</dbReference>
<evidence type="ECO:0000313" key="7">
    <source>
        <dbReference type="EMBL" id="RZF48501.1"/>
    </source>
</evidence>
<evidence type="ECO:0000313" key="8">
    <source>
        <dbReference type="Proteomes" id="UP000291343"/>
    </source>
</evidence>
<dbReference type="InterPro" id="IPR016024">
    <property type="entry name" value="ARM-type_fold"/>
</dbReference>
<accession>A0A482XUN3</accession>
<dbReference type="GO" id="GO:0005085">
    <property type="term" value="F:guanyl-nucleotide exchange factor activity"/>
    <property type="evidence" value="ECO:0007669"/>
    <property type="project" value="InterPro"/>
</dbReference>
<comment type="subcellular location">
    <subcellularLocation>
        <location evidence="3">Cytoplasm</location>
        <location evidence="3">Cytosol</location>
    </subcellularLocation>
    <subcellularLocation>
        <location evidence="2">Endoplasmic reticulum</location>
    </subcellularLocation>
    <subcellularLocation>
        <location evidence="1">Mitochondrion</location>
    </subcellularLocation>
</comment>
<organism evidence="7 8">
    <name type="scientific">Laodelphax striatellus</name>
    <name type="common">Small brown planthopper</name>
    <name type="synonym">Delphax striatella</name>
    <dbReference type="NCBI Taxonomy" id="195883"/>
    <lineage>
        <taxon>Eukaryota</taxon>
        <taxon>Metazoa</taxon>
        <taxon>Ecdysozoa</taxon>
        <taxon>Arthropoda</taxon>
        <taxon>Hexapoda</taxon>
        <taxon>Insecta</taxon>
        <taxon>Pterygota</taxon>
        <taxon>Neoptera</taxon>
        <taxon>Paraneoptera</taxon>
        <taxon>Hemiptera</taxon>
        <taxon>Auchenorrhyncha</taxon>
        <taxon>Fulgoroidea</taxon>
        <taxon>Delphacidae</taxon>
        <taxon>Criomorphinae</taxon>
        <taxon>Laodelphax</taxon>
    </lineage>
</organism>
<keyword evidence="5" id="KW-0256">Endoplasmic reticulum</keyword>
<sequence>MADLDSLAQQLDQLKVAVEKSEGVLELLNSIQEKIEPDKNDDIGSSAGDLVAQLVPLISQQDDVTLAARAANLISTLAKSDAGRAACTAEPRLISVLMERLAAVGSNGGDIQVLGQTCRALGNIIYEAMYSSSETKKAIVDGDGLALSMKAIKYSIAQGNGENARHLRSYAVGLLHNLIIAEEEFYQKAVDMDIMEVLCSVLEQGVLTREGEEAAIHAAILLNVLTESGTVLISERLSQGIVKTLEASNCRELSELWLQLLHSQAENETVRLYLAKSGLCELLIQLLEKHHALVKDDETRNLMKMACDLIIIIMNGDESMNLLYGDGKAKVFVGMVSWLTSTDVYLQITGVLAMGNFARSDKHCIQMVDYGVSKKLIALLSNNNTSAADIRLQHALLSALRNLVIPTQNKSKVLADGLLDAVFPVLSVPTFPVVFKLLGTLRMVIDGQEAAARQLGCNKELLGRLVEWCTTDDHPGVQGEASRLLAWLVKNSRDRDVMGCMVAAGAVQQLVAMVTAEHAVMQGEALLALSLLAAMRLADATPRLLEAKVGDRIVAIINPGIERHVFQNLLSLVSQLATSSDMKMHLRERGVPKALSMIVSLKDSMADMRDQVSRLTSMLEMS</sequence>
<dbReference type="GO" id="GO:0005739">
    <property type="term" value="C:mitochondrion"/>
    <property type="evidence" value="ECO:0007669"/>
    <property type="project" value="UniProtKB-SubCell"/>
</dbReference>
<evidence type="ECO:0000256" key="4">
    <source>
        <dbReference type="ARBA" id="ARBA00022490"/>
    </source>
</evidence>
<dbReference type="OrthoDB" id="26149at2759"/>
<evidence type="ECO:0000256" key="3">
    <source>
        <dbReference type="ARBA" id="ARBA00004514"/>
    </source>
</evidence>
<reference evidence="7 8" key="1">
    <citation type="journal article" date="2017" name="Gigascience">
        <title>Genome sequence of the small brown planthopper, Laodelphax striatellus.</title>
        <authorList>
            <person name="Zhu J."/>
            <person name="Jiang F."/>
            <person name="Wang X."/>
            <person name="Yang P."/>
            <person name="Bao Y."/>
            <person name="Zhao W."/>
            <person name="Wang W."/>
            <person name="Lu H."/>
            <person name="Wang Q."/>
            <person name="Cui N."/>
            <person name="Li J."/>
            <person name="Chen X."/>
            <person name="Luo L."/>
            <person name="Yu J."/>
            <person name="Kang L."/>
            <person name="Cui F."/>
        </authorList>
    </citation>
    <scope>NUCLEOTIDE SEQUENCE [LARGE SCALE GENOMIC DNA]</scope>
    <source>
        <strain evidence="7">Lst14</strain>
    </source>
</reference>
<dbReference type="PANTHER" id="PTHR10957">
    <property type="entry name" value="RAP1 GTPASE-GDP DISSOCIATION STIMULATOR 1"/>
    <property type="match status" value="1"/>
</dbReference>
<keyword evidence="4" id="KW-0963">Cytoplasm</keyword>
<dbReference type="InParanoid" id="A0A482XUN3"/>
<dbReference type="SMR" id="A0A482XUN3"/>
<dbReference type="Gene3D" id="1.25.10.10">
    <property type="entry name" value="Leucine-rich Repeat Variant"/>
    <property type="match status" value="2"/>
</dbReference>
<dbReference type="InterPro" id="IPR011989">
    <property type="entry name" value="ARM-like"/>
</dbReference>
<evidence type="ECO:0000256" key="2">
    <source>
        <dbReference type="ARBA" id="ARBA00004240"/>
    </source>
</evidence>
<dbReference type="FunFam" id="1.25.10.10:FF:000369">
    <property type="entry name" value="Vimar"/>
    <property type="match status" value="1"/>
</dbReference>
<keyword evidence="6" id="KW-0496">Mitochondrion</keyword>
<dbReference type="STRING" id="195883.A0A482XUN3"/>
<dbReference type="Proteomes" id="UP000291343">
    <property type="component" value="Unassembled WGS sequence"/>
</dbReference>
<gene>
    <name evidence="7" type="ORF">LSTR_LSTR007779</name>
</gene>
<dbReference type="SUPFAM" id="SSF48371">
    <property type="entry name" value="ARM repeat"/>
    <property type="match status" value="2"/>
</dbReference>
<protein>
    <recommendedName>
        <fullName evidence="9">Rap1 GTPase-GDP dissociation stimulator 1-B</fullName>
    </recommendedName>
</protein>
<dbReference type="SMART" id="SM00185">
    <property type="entry name" value="ARM"/>
    <property type="match status" value="4"/>
</dbReference>
<dbReference type="AlphaFoldDB" id="A0A482XUN3"/>
<evidence type="ECO:0000256" key="5">
    <source>
        <dbReference type="ARBA" id="ARBA00022824"/>
    </source>
</evidence>